<evidence type="ECO:0008006" key="4">
    <source>
        <dbReference type="Google" id="ProtNLM"/>
    </source>
</evidence>
<feature type="compositionally biased region" description="Low complexity" evidence="1">
    <location>
        <begin position="1"/>
        <end position="19"/>
    </location>
</feature>
<keyword evidence="3" id="KW-1185">Reference proteome</keyword>
<feature type="region of interest" description="Disordered" evidence="1">
    <location>
        <begin position="1"/>
        <end position="32"/>
    </location>
</feature>
<proteinExistence type="predicted"/>
<feature type="region of interest" description="Disordered" evidence="1">
    <location>
        <begin position="101"/>
        <end position="125"/>
    </location>
</feature>
<accession>A0A7S7SLV1</accession>
<feature type="compositionally biased region" description="Basic and acidic residues" evidence="1">
    <location>
        <begin position="22"/>
        <end position="32"/>
    </location>
</feature>
<dbReference type="EMBL" id="CP063849">
    <property type="protein sequence ID" value="QOY88851.1"/>
    <property type="molecule type" value="Genomic_DNA"/>
</dbReference>
<sequence>MNVTSPSLDTSALSSAASTFDGARKADDPKKIRDSAQQFESLLIGQILKEVSAAAQSSGLGEEDAASGSMMEMAQEHLAQAIATRGGFGLTAMVMRGLEAKPSTATKSTNGGPEQLPVAASYDRP</sequence>
<dbReference type="AlphaFoldDB" id="A0A7S7SLV1"/>
<name>A0A7S7SLV1_PALFE</name>
<feature type="compositionally biased region" description="Polar residues" evidence="1">
    <location>
        <begin position="103"/>
        <end position="112"/>
    </location>
</feature>
<protein>
    <recommendedName>
        <fullName evidence="4">Flagellar protein FlgJ N-terminal domain-containing protein</fullName>
    </recommendedName>
</protein>
<organism evidence="2 3">
    <name type="scientific">Paludibaculum fermentans</name>
    <dbReference type="NCBI Taxonomy" id="1473598"/>
    <lineage>
        <taxon>Bacteria</taxon>
        <taxon>Pseudomonadati</taxon>
        <taxon>Acidobacteriota</taxon>
        <taxon>Terriglobia</taxon>
        <taxon>Bryobacterales</taxon>
        <taxon>Bryobacteraceae</taxon>
        <taxon>Paludibaculum</taxon>
    </lineage>
</organism>
<dbReference type="Proteomes" id="UP000593892">
    <property type="component" value="Chromosome"/>
</dbReference>
<evidence type="ECO:0000256" key="1">
    <source>
        <dbReference type="SAM" id="MobiDB-lite"/>
    </source>
</evidence>
<dbReference type="RefSeq" id="WP_194450514.1">
    <property type="nucleotide sequence ID" value="NZ_CP063849.1"/>
</dbReference>
<evidence type="ECO:0000313" key="2">
    <source>
        <dbReference type="EMBL" id="QOY88851.1"/>
    </source>
</evidence>
<gene>
    <name evidence="2" type="ORF">IRI77_02505</name>
</gene>
<dbReference type="KEGG" id="pfer:IRI77_02505"/>
<reference evidence="2 3" key="1">
    <citation type="submission" date="2020-10" db="EMBL/GenBank/DDBJ databases">
        <title>Complete genome sequence of Paludibaculum fermentans P105T, a facultatively anaerobic acidobacterium capable of dissimilatory Fe(III) reduction.</title>
        <authorList>
            <person name="Dedysh S.N."/>
            <person name="Beletsky A.V."/>
            <person name="Kulichevskaya I.S."/>
            <person name="Mardanov A.V."/>
            <person name="Ravin N.V."/>
        </authorList>
    </citation>
    <scope>NUCLEOTIDE SEQUENCE [LARGE SCALE GENOMIC DNA]</scope>
    <source>
        <strain evidence="2 3">P105</strain>
    </source>
</reference>
<evidence type="ECO:0000313" key="3">
    <source>
        <dbReference type="Proteomes" id="UP000593892"/>
    </source>
</evidence>